<dbReference type="InterPro" id="IPR001223">
    <property type="entry name" value="Glyco_hydro18_cat"/>
</dbReference>
<dbReference type="AlphaFoldDB" id="A0A9X6NL21"/>
<dbReference type="Proteomes" id="UP000192578">
    <property type="component" value="Unassembled WGS sequence"/>
</dbReference>
<reference evidence="4" key="1">
    <citation type="submission" date="2017-01" db="EMBL/GenBank/DDBJ databases">
        <title>Comparative genomics of anhydrobiosis in the tardigrade Hypsibius dujardini.</title>
        <authorList>
            <person name="Yoshida Y."/>
            <person name="Koutsovoulos G."/>
            <person name="Laetsch D."/>
            <person name="Stevens L."/>
            <person name="Kumar S."/>
            <person name="Horikawa D."/>
            <person name="Ishino K."/>
            <person name="Komine S."/>
            <person name="Tomita M."/>
            <person name="Blaxter M."/>
            <person name="Arakawa K."/>
        </authorList>
    </citation>
    <scope>NUCLEOTIDE SEQUENCE [LARGE SCALE GENOMIC DNA]</scope>
    <source>
        <strain evidence="4">Z151</strain>
    </source>
</reference>
<evidence type="ECO:0000313" key="3">
    <source>
        <dbReference type="EMBL" id="OWA55124.1"/>
    </source>
</evidence>
<proteinExistence type="predicted"/>
<feature type="domain" description="GH18" evidence="1">
    <location>
        <begin position="50"/>
        <end position="144"/>
    </location>
</feature>
<dbReference type="SUPFAM" id="SSF55486">
    <property type="entry name" value="Metalloproteases ('zincins'), catalytic domain"/>
    <property type="match status" value="1"/>
</dbReference>
<evidence type="ECO:0000259" key="1">
    <source>
        <dbReference type="Pfam" id="PF00704"/>
    </source>
</evidence>
<dbReference type="InterPro" id="IPR001506">
    <property type="entry name" value="Peptidase_M12A"/>
</dbReference>
<evidence type="ECO:0000313" key="4">
    <source>
        <dbReference type="Proteomes" id="UP000192578"/>
    </source>
</evidence>
<organism evidence="3 4">
    <name type="scientific">Hypsibius exemplaris</name>
    <name type="common">Freshwater tardigrade</name>
    <dbReference type="NCBI Taxonomy" id="2072580"/>
    <lineage>
        <taxon>Eukaryota</taxon>
        <taxon>Metazoa</taxon>
        <taxon>Ecdysozoa</taxon>
        <taxon>Tardigrada</taxon>
        <taxon>Eutardigrada</taxon>
        <taxon>Parachela</taxon>
        <taxon>Hypsibioidea</taxon>
        <taxon>Hypsibiidae</taxon>
        <taxon>Hypsibius</taxon>
    </lineage>
</organism>
<accession>A0A9X6NL21</accession>
<gene>
    <name evidence="3" type="ORF">BV898_19511</name>
</gene>
<dbReference type="Gene3D" id="3.20.20.80">
    <property type="entry name" value="Glycosidases"/>
    <property type="match status" value="1"/>
</dbReference>
<name>A0A9X6NL21_HYPEX</name>
<dbReference type="Pfam" id="PF00704">
    <property type="entry name" value="Glyco_hydro_18"/>
    <property type="match status" value="1"/>
</dbReference>
<keyword evidence="4" id="KW-1185">Reference proteome</keyword>
<dbReference type="EMBL" id="MTYJ01000549">
    <property type="protein sequence ID" value="OWA55124.1"/>
    <property type="molecule type" value="Genomic_DNA"/>
</dbReference>
<dbReference type="GO" id="GO:0006508">
    <property type="term" value="P:proteolysis"/>
    <property type="evidence" value="ECO:0007669"/>
    <property type="project" value="InterPro"/>
</dbReference>
<dbReference type="InterPro" id="IPR024079">
    <property type="entry name" value="MetalloPept_cat_dom_sf"/>
</dbReference>
<dbReference type="SUPFAM" id="SSF51445">
    <property type="entry name" value="(Trans)glycosidases"/>
    <property type="match status" value="1"/>
</dbReference>
<dbReference type="GO" id="GO:0005975">
    <property type="term" value="P:carbohydrate metabolic process"/>
    <property type="evidence" value="ECO:0007669"/>
    <property type="project" value="InterPro"/>
</dbReference>
<dbReference type="Gene3D" id="3.40.390.10">
    <property type="entry name" value="Collagenase (Catalytic Domain)"/>
    <property type="match status" value="1"/>
</dbReference>
<dbReference type="Pfam" id="PF01400">
    <property type="entry name" value="Astacin"/>
    <property type="match status" value="1"/>
</dbReference>
<sequence>MKIFDRTCVRFVPLTTEKDYIIIASSKTCSSYVGRQNTEGGQPVMISIGHGVDIDFNQRYTDAYDVSSIATLVKQLRNTFDSEAFDAAKPRLLLSVTLHYTSFWADVDAPKLEQFVDFVHVAAYNLGKTVTETKTVSHHSPTKGGPFGGVTQQNMVIQFLL</sequence>
<comment type="caution">
    <text evidence="3">The sequence shown here is derived from an EMBL/GenBank/DDBJ whole genome shotgun (WGS) entry which is preliminary data.</text>
</comment>
<feature type="domain" description="Peptidase M12A" evidence="2">
    <location>
        <begin position="5"/>
        <end position="47"/>
    </location>
</feature>
<dbReference type="GO" id="GO:0004222">
    <property type="term" value="F:metalloendopeptidase activity"/>
    <property type="evidence" value="ECO:0007669"/>
    <property type="project" value="InterPro"/>
</dbReference>
<evidence type="ECO:0008006" key="5">
    <source>
        <dbReference type="Google" id="ProtNLM"/>
    </source>
</evidence>
<protein>
    <recommendedName>
        <fullName evidence="5">GH18 domain-containing protein</fullName>
    </recommendedName>
</protein>
<dbReference type="InterPro" id="IPR017853">
    <property type="entry name" value="GH"/>
</dbReference>
<evidence type="ECO:0000259" key="2">
    <source>
        <dbReference type="Pfam" id="PF01400"/>
    </source>
</evidence>